<name>A0ACD5WPG5_AVESA</name>
<proteinExistence type="predicted"/>
<evidence type="ECO:0000313" key="2">
    <source>
        <dbReference type="Proteomes" id="UP001732700"/>
    </source>
</evidence>
<organism evidence="1 2">
    <name type="scientific">Avena sativa</name>
    <name type="common">Oat</name>
    <dbReference type="NCBI Taxonomy" id="4498"/>
    <lineage>
        <taxon>Eukaryota</taxon>
        <taxon>Viridiplantae</taxon>
        <taxon>Streptophyta</taxon>
        <taxon>Embryophyta</taxon>
        <taxon>Tracheophyta</taxon>
        <taxon>Spermatophyta</taxon>
        <taxon>Magnoliopsida</taxon>
        <taxon>Liliopsida</taxon>
        <taxon>Poales</taxon>
        <taxon>Poaceae</taxon>
        <taxon>BOP clade</taxon>
        <taxon>Pooideae</taxon>
        <taxon>Poodae</taxon>
        <taxon>Poeae</taxon>
        <taxon>Poeae Chloroplast Group 1 (Aveneae type)</taxon>
        <taxon>Aveninae</taxon>
        <taxon>Avena</taxon>
    </lineage>
</organism>
<evidence type="ECO:0000313" key="1">
    <source>
        <dbReference type="EnsemblPlants" id="AVESA.00010b.r2.4AG0648570.1.CDS"/>
    </source>
</evidence>
<accession>A0ACD5WPG5</accession>
<dbReference type="Proteomes" id="UP001732700">
    <property type="component" value="Chromosome 4A"/>
</dbReference>
<sequence length="176" mass="19772">MIPVLLHGDRPAICESLVIMEYVDEAFTGPLILPKDPHERASARFWAQFIDQKFGKPFWMSFWSTDEGGDKEGFIKEAKANLLLLEGQLKGKKFFGGDAIGLVDIAAAGLAHWLDVFEETCGVTLVTNEEFPGLTRWGKAYVEDEHVKQCLPERDQLVAMFSACRDMFRGMAKAKK</sequence>
<protein>
    <submittedName>
        <fullName evidence="1">Uncharacterized protein</fullName>
    </submittedName>
</protein>
<keyword evidence="2" id="KW-1185">Reference proteome</keyword>
<reference evidence="1" key="2">
    <citation type="submission" date="2025-09" db="UniProtKB">
        <authorList>
            <consortium name="EnsemblPlants"/>
        </authorList>
    </citation>
    <scope>IDENTIFICATION</scope>
</reference>
<reference evidence="1" key="1">
    <citation type="submission" date="2021-05" db="EMBL/GenBank/DDBJ databases">
        <authorList>
            <person name="Scholz U."/>
            <person name="Mascher M."/>
            <person name="Fiebig A."/>
        </authorList>
    </citation>
    <scope>NUCLEOTIDE SEQUENCE [LARGE SCALE GENOMIC DNA]</scope>
</reference>
<dbReference type="EnsemblPlants" id="AVESA.00010b.r2.4AG0648570.1">
    <property type="protein sequence ID" value="AVESA.00010b.r2.4AG0648570.1.CDS"/>
    <property type="gene ID" value="AVESA.00010b.r2.4AG0648570"/>
</dbReference>